<dbReference type="Gene3D" id="3.30.830.10">
    <property type="entry name" value="Metalloenzyme, LuxS/M16 peptidase-like"/>
    <property type="match status" value="1"/>
</dbReference>
<dbReference type="Pfam" id="PF05193">
    <property type="entry name" value="Peptidase_M16_C"/>
    <property type="match status" value="1"/>
</dbReference>
<dbReference type="RefSeq" id="WP_147452667.1">
    <property type="nucleotide sequence ID" value="NZ_RAWI01000818.1"/>
</dbReference>
<organism evidence="2 3">
    <name type="scientific">Corallococcus praedator</name>
    <dbReference type="NCBI Taxonomy" id="2316724"/>
    <lineage>
        <taxon>Bacteria</taxon>
        <taxon>Pseudomonadati</taxon>
        <taxon>Myxococcota</taxon>
        <taxon>Myxococcia</taxon>
        <taxon>Myxococcales</taxon>
        <taxon>Cystobacterineae</taxon>
        <taxon>Myxococcaceae</taxon>
        <taxon>Corallococcus</taxon>
    </lineage>
</organism>
<keyword evidence="3" id="KW-1185">Reference proteome</keyword>
<dbReference type="SUPFAM" id="SSF63411">
    <property type="entry name" value="LuxS/MPP-like metallohydrolase"/>
    <property type="match status" value="1"/>
</dbReference>
<protein>
    <submittedName>
        <fullName evidence="2">Insulinase family protein</fullName>
    </submittedName>
</protein>
<comment type="caution">
    <text evidence="2">The sequence shown here is derived from an EMBL/GenBank/DDBJ whole genome shotgun (WGS) entry which is preliminary data.</text>
</comment>
<accession>A0ABX9Q481</accession>
<dbReference type="EMBL" id="RAWI01000818">
    <property type="protein sequence ID" value="RKH87618.1"/>
    <property type="molecule type" value="Genomic_DNA"/>
</dbReference>
<dbReference type="InterPro" id="IPR011249">
    <property type="entry name" value="Metalloenz_LuxS/M16"/>
</dbReference>
<evidence type="ECO:0000313" key="2">
    <source>
        <dbReference type="EMBL" id="RKH87618.1"/>
    </source>
</evidence>
<feature type="domain" description="Peptidase M16 C-terminal" evidence="1">
    <location>
        <begin position="2"/>
        <end position="88"/>
    </location>
</feature>
<name>A0ABX9Q481_9BACT</name>
<evidence type="ECO:0000313" key="3">
    <source>
        <dbReference type="Proteomes" id="UP000278907"/>
    </source>
</evidence>
<evidence type="ECO:0000259" key="1">
    <source>
        <dbReference type="Pfam" id="PF05193"/>
    </source>
</evidence>
<dbReference type="InterPro" id="IPR007863">
    <property type="entry name" value="Peptidase_M16_C"/>
</dbReference>
<feature type="non-terminal residue" evidence="2">
    <location>
        <position position="1"/>
    </location>
</feature>
<sequence>AYGLDLLSMVLAGGQSSRLVWQLREEEQLVQAIGSSFSLQREASIITVSAWLEPEDVEQVEARICDRLHELATTPIEASELRRHQRLLRNDYAFSTETASQIAGLYGYYNTIAQAELAVSYPQAIAAFEPETLQTLAAQYLTSDRASVAIALPI</sequence>
<gene>
    <name evidence="2" type="ORF">D7Y13_41965</name>
</gene>
<dbReference type="Proteomes" id="UP000278907">
    <property type="component" value="Unassembled WGS sequence"/>
</dbReference>
<reference evidence="2 3" key="1">
    <citation type="submission" date="2018-09" db="EMBL/GenBank/DDBJ databases">
        <authorList>
            <person name="Livingstone P.G."/>
            <person name="Whitworth D.E."/>
        </authorList>
    </citation>
    <scope>NUCLEOTIDE SEQUENCE [LARGE SCALE GENOMIC DNA]</scope>
    <source>
        <strain evidence="2 3">CA031B</strain>
    </source>
</reference>
<proteinExistence type="predicted"/>